<dbReference type="InterPro" id="IPR020846">
    <property type="entry name" value="MFS_dom"/>
</dbReference>
<dbReference type="GO" id="GO:0022857">
    <property type="term" value="F:transmembrane transporter activity"/>
    <property type="evidence" value="ECO:0007669"/>
    <property type="project" value="InterPro"/>
</dbReference>
<dbReference type="Pfam" id="PF07690">
    <property type="entry name" value="MFS_1"/>
    <property type="match status" value="1"/>
</dbReference>
<dbReference type="KEGG" id="gey:QMQ05_13965"/>
<feature type="transmembrane region" description="Helical" evidence="5">
    <location>
        <begin position="368"/>
        <end position="386"/>
    </location>
</feature>
<evidence type="ECO:0000256" key="5">
    <source>
        <dbReference type="SAM" id="Phobius"/>
    </source>
</evidence>
<keyword evidence="2 5" id="KW-0812">Transmembrane</keyword>
<dbReference type="PANTHER" id="PTHR23528:SF1">
    <property type="entry name" value="MAJOR FACILITATOR SUPERFAMILY (MFS) PROFILE DOMAIN-CONTAINING PROTEIN"/>
    <property type="match status" value="1"/>
</dbReference>
<dbReference type="InterPro" id="IPR011701">
    <property type="entry name" value="MFS"/>
</dbReference>
<keyword evidence="3 5" id="KW-1133">Transmembrane helix</keyword>
<feature type="transmembrane region" description="Helical" evidence="5">
    <location>
        <begin position="150"/>
        <end position="172"/>
    </location>
</feature>
<feature type="transmembrane region" description="Helical" evidence="5">
    <location>
        <begin position="178"/>
        <end position="198"/>
    </location>
</feature>
<dbReference type="InterPro" id="IPR036259">
    <property type="entry name" value="MFS_trans_sf"/>
</dbReference>
<accession>A0AAU6WC18</accession>
<name>A0AAU6WC18_9MICC</name>
<dbReference type="Proteomes" id="UP001486888">
    <property type="component" value="Chromosome"/>
</dbReference>
<feature type="transmembrane region" description="Helical" evidence="5">
    <location>
        <begin position="238"/>
        <end position="257"/>
    </location>
</feature>
<dbReference type="AlphaFoldDB" id="A0AAU6WC18"/>
<comment type="subcellular location">
    <subcellularLocation>
        <location evidence="1">Cell membrane</location>
        <topology evidence="1">Multi-pass membrane protein</topology>
    </subcellularLocation>
</comment>
<keyword evidence="8" id="KW-1185">Reference proteome</keyword>
<protein>
    <submittedName>
        <fullName evidence="7">MFS transporter</fullName>
    </submittedName>
</protein>
<feature type="domain" description="Major facilitator superfamily (MFS) profile" evidence="6">
    <location>
        <begin position="14"/>
        <end position="423"/>
    </location>
</feature>
<feature type="transmembrane region" description="Helical" evidence="5">
    <location>
        <begin position="299"/>
        <end position="318"/>
    </location>
</feature>
<evidence type="ECO:0000256" key="4">
    <source>
        <dbReference type="ARBA" id="ARBA00023136"/>
    </source>
</evidence>
<evidence type="ECO:0000256" key="3">
    <source>
        <dbReference type="ARBA" id="ARBA00022989"/>
    </source>
</evidence>
<feature type="transmembrane region" description="Helical" evidence="5">
    <location>
        <begin position="57"/>
        <end position="79"/>
    </location>
</feature>
<organism evidence="7 8">
    <name type="scientific">Glutamicibacter ectropisis</name>
    <dbReference type="NCBI Taxonomy" id="3046593"/>
    <lineage>
        <taxon>Bacteria</taxon>
        <taxon>Bacillati</taxon>
        <taxon>Actinomycetota</taxon>
        <taxon>Actinomycetes</taxon>
        <taxon>Micrococcales</taxon>
        <taxon>Micrococcaceae</taxon>
        <taxon>Glutamicibacter</taxon>
    </lineage>
</organism>
<feature type="transmembrane region" description="Helical" evidence="5">
    <location>
        <begin position="20"/>
        <end position="45"/>
    </location>
</feature>
<evidence type="ECO:0000259" key="6">
    <source>
        <dbReference type="PROSITE" id="PS50850"/>
    </source>
</evidence>
<feature type="transmembrane region" description="Helical" evidence="5">
    <location>
        <begin position="398"/>
        <end position="418"/>
    </location>
</feature>
<evidence type="ECO:0000256" key="1">
    <source>
        <dbReference type="ARBA" id="ARBA00004651"/>
    </source>
</evidence>
<feature type="transmembrane region" description="Helical" evidence="5">
    <location>
        <begin position="324"/>
        <end position="347"/>
    </location>
</feature>
<dbReference type="EMBL" id="CP125942">
    <property type="protein sequence ID" value="XAO45437.1"/>
    <property type="molecule type" value="Genomic_DNA"/>
</dbReference>
<evidence type="ECO:0000313" key="8">
    <source>
        <dbReference type="Proteomes" id="UP001486888"/>
    </source>
</evidence>
<sequence>MPRNTAAPPAQRSSIRKISLLALIEFATFGALVAPMAAALSLKVLELVPSSQKEASVALVTAVGGATALITNPLFGGLSDRTRSRFGRRRPWIFGGILVGLLASGLMLVSTSIPMLVIAWALAQAGYNAVFASLNAMLAEQIPDHERGKASGIFGAASALGPLSAYAIAALGAGSLPVMFLAMPALAAVIVVITCLIVKDPPPTSASTPRMSISAIFTSFIFDPRQAPNFAFLALQRFIMQTGYTLVGGFGLFFIMLRLKMPVEDATRLSLMTAMFSMVLMATVSWAVGMFVSRRGSYGGTLFVSIGLMITSLVLTAFTDDLTVYLLGVALSGIAMGGYYSVDLALAMRALPKGNEGKFLGIFNMAKTLPQTIAPAMAPALLLIGSGDPIAGGEQNYLALYLCAAAAVLLSCLAVIGFRTILSARAGEIEDTEPASLSVPEAAPVAERI</sequence>
<dbReference type="PANTHER" id="PTHR23528">
    <property type="match status" value="1"/>
</dbReference>
<keyword evidence="4 5" id="KW-0472">Membrane</keyword>
<evidence type="ECO:0000313" key="7">
    <source>
        <dbReference type="EMBL" id="XAO45437.1"/>
    </source>
</evidence>
<dbReference type="Gene3D" id="1.20.1250.20">
    <property type="entry name" value="MFS general substrate transporter like domains"/>
    <property type="match status" value="1"/>
</dbReference>
<evidence type="ECO:0000256" key="2">
    <source>
        <dbReference type="ARBA" id="ARBA00022692"/>
    </source>
</evidence>
<dbReference type="PROSITE" id="PS50850">
    <property type="entry name" value="MFS"/>
    <property type="match status" value="1"/>
</dbReference>
<gene>
    <name evidence="7" type="ORF">QMQ05_13965</name>
</gene>
<feature type="transmembrane region" description="Helical" evidence="5">
    <location>
        <begin position="91"/>
        <end position="109"/>
    </location>
</feature>
<dbReference type="SUPFAM" id="SSF103473">
    <property type="entry name" value="MFS general substrate transporter"/>
    <property type="match status" value="1"/>
</dbReference>
<proteinExistence type="predicted"/>
<dbReference type="RefSeq" id="WP_345470952.1">
    <property type="nucleotide sequence ID" value="NZ_CP125942.1"/>
</dbReference>
<dbReference type="GO" id="GO:0005886">
    <property type="term" value="C:plasma membrane"/>
    <property type="evidence" value="ECO:0007669"/>
    <property type="project" value="UniProtKB-SubCell"/>
</dbReference>
<reference evidence="7 8" key="1">
    <citation type="submission" date="2023-05" db="EMBL/GenBank/DDBJ databases">
        <title>Glutamicibacter sp. B1, complete genome.</title>
        <authorList>
            <person name="Long Y.H."/>
            <person name="Fang T."/>
            <person name="Li X.Y."/>
        </authorList>
    </citation>
    <scope>NUCLEOTIDE SEQUENCE [LARGE SCALE GENOMIC DNA]</scope>
    <source>
        <strain evidence="7 8">B1</strain>
    </source>
</reference>
<feature type="transmembrane region" description="Helical" evidence="5">
    <location>
        <begin position="269"/>
        <end position="292"/>
    </location>
</feature>
<feature type="transmembrane region" description="Helical" evidence="5">
    <location>
        <begin position="115"/>
        <end position="138"/>
    </location>
</feature>